<dbReference type="InterPro" id="IPR018047">
    <property type="entry name" value="Ammonium_transpt_CS"/>
</dbReference>
<comment type="caution">
    <text evidence="11">The sequence shown here is derived from an EMBL/GenBank/DDBJ whole genome shotgun (WGS) entry which is preliminary data.</text>
</comment>
<dbReference type="Pfam" id="PF00909">
    <property type="entry name" value="Ammonium_transp"/>
    <property type="match status" value="1"/>
</dbReference>
<feature type="transmembrane region" description="Helical" evidence="8">
    <location>
        <begin position="286"/>
        <end position="307"/>
    </location>
</feature>
<dbReference type="InterPro" id="IPR029020">
    <property type="entry name" value="Ammonium/urea_transptr"/>
</dbReference>
<reference evidence="11 12" key="1">
    <citation type="journal article" date="2021" name="Sci. Rep.">
        <title>The distribution of antibiotic resistance genes in chicken gut microbiota commensals.</title>
        <authorList>
            <person name="Juricova H."/>
            <person name="Matiasovicova J."/>
            <person name="Kubasova T."/>
            <person name="Cejkova D."/>
            <person name="Rychlik I."/>
        </authorList>
    </citation>
    <scope>NUCLEOTIDE SEQUENCE [LARGE SCALE GENOMIC DNA]</scope>
    <source>
        <strain evidence="11 12">An829</strain>
    </source>
</reference>
<name>A0ABS2DT49_9BURK</name>
<feature type="transmembrane region" description="Helical" evidence="8">
    <location>
        <begin position="68"/>
        <end position="89"/>
    </location>
</feature>
<dbReference type="Gene3D" id="1.10.3430.10">
    <property type="entry name" value="Ammonium transporter AmtB like domains"/>
    <property type="match status" value="1"/>
</dbReference>
<dbReference type="EMBL" id="JACJJC010000012">
    <property type="protein sequence ID" value="MBM6704479.1"/>
    <property type="molecule type" value="Genomic_DNA"/>
</dbReference>
<keyword evidence="5 8" id="KW-1133">Transmembrane helix</keyword>
<keyword evidence="9" id="KW-0732">Signal</keyword>
<evidence type="ECO:0000313" key="11">
    <source>
        <dbReference type="EMBL" id="MBM6704479.1"/>
    </source>
</evidence>
<dbReference type="Proteomes" id="UP000715095">
    <property type="component" value="Unassembled WGS sequence"/>
</dbReference>
<feature type="signal peptide" evidence="9">
    <location>
        <begin position="1"/>
        <end position="27"/>
    </location>
</feature>
<keyword evidence="4 8" id="KW-0812">Transmembrane</keyword>
<feature type="transmembrane region" description="Helical" evidence="8">
    <location>
        <begin position="154"/>
        <end position="177"/>
    </location>
</feature>
<feature type="transmembrane region" description="Helical" evidence="8">
    <location>
        <begin position="255"/>
        <end position="274"/>
    </location>
</feature>
<proteinExistence type="inferred from homology"/>
<protein>
    <recommendedName>
        <fullName evidence="8">Ammonium transporter</fullName>
    </recommendedName>
</protein>
<feature type="transmembrane region" description="Helical" evidence="8">
    <location>
        <begin position="381"/>
        <end position="402"/>
    </location>
</feature>
<evidence type="ECO:0000256" key="2">
    <source>
        <dbReference type="ARBA" id="ARBA00005887"/>
    </source>
</evidence>
<evidence type="ECO:0000313" key="12">
    <source>
        <dbReference type="Proteomes" id="UP000715095"/>
    </source>
</evidence>
<dbReference type="InterPro" id="IPR024041">
    <property type="entry name" value="NH4_transpt_AmtB-like_dom"/>
</dbReference>
<evidence type="ECO:0000256" key="1">
    <source>
        <dbReference type="ARBA" id="ARBA00004141"/>
    </source>
</evidence>
<dbReference type="PROSITE" id="PS01219">
    <property type="entry name" value="AMMONIUM_TRANSP"/>
    <property type="match status" value="1"/>
</dbReference>
<feature type="transmembrane region" description="Helical" evidence="8">
    <location>
        <begin position="189"/>
        <end position="211"/>
    </location>
</feature>
<dbReference type="PANTHER" id="PTHR43029:SF10">
    <property type="entry name" value="AMMONIUM TRANSPORTER MEP2"/>
    <property type="match status" value="1"/>
</dbReference>
<evidence type="ECO:0000256" key="3">
    <source>
        <dbReference type="ARBA" id="ARBA00022448"/>
    </source>
</evidence>
<evidence type="ECO:0000256" key="6">
    <source>
        <dbReference type="ARBA" id="ARBA00023136"/>
    </source>
</evidence>
<evidence type="ECO:0000256" key="9">
    <source>
        <dbReference type="SAM" id="SignalP"/>
    </source>
</evidence>
<evidence type="ECO:0000256" key="4">
    <source>
        <dbReference type="ARBA" id="ARBA00022692"/>
    </source>
</evidence>
<comment type="subcellular location">
    <subcellularLocation>
        <location evidence="8">Cell membrane</location>
        <topology evidence="8">Multi-pass membrane protein</topology>
    </subcellularLocation>
    <subcellularLocation>
        <location evidence="1">Membrane</location>
        <topology evidence="1">Multi-pass membrane protein</topology>
    </subcellularLocation>
</comment>
<dbReference type="RefSeq" id="WP_205103352.1">
    <property type="nucleotide sequence ID" value="NZ_JACJJC010000012.1"/>
</dbReference>
<organism evidence="11 12">
    <name type="scientific">Sutterella massiliensis</name>
    <dbReference type="NCBI Taxonomy" id="1816689"/>
    <lineage>
        <taxon>Bacteria</taxon>
        <taxon>Pseudomonadati</taxon>
        <taxon>Pseudomonadota</taxon>
        <taxon>Betaproteobacteria</taxon>
        <taxon>Burkholderiales</taxon>
        <taxon>Sutterellaceae</taxon>
        <taxon>Sutterella</taxon>
    </lineage>
</organism>
<evidence type="ECO:0000259" key="10">
    <source>
        <dbReference type="Pfam" id="PF00909"/>
    </source>
</evidence>
<gene>
    <name evidence="11" type="ORF">H6A60_08295</name>
</gene>
<sequence length="429" mass="44164">MKTTKSLYSLKLLSLAALSAAATPALAETAALDKADTAWVLAAALLVLFMTIPGIALFYAGMVRKKNILSTLAQSCAICAVASLLWWLVGYSIAFSEGTAFAGGLSKAFLAGIGIDTLSGTIPEILFVFFQMTFAILTPALIAGSWAERMKFSALLLFTVAWSLLVYAPVCHWVWAADGYFFRLGALDYAGGTVVHINAGIAGLVGCLMLGKRKGYGTQALRPADLSLAAVGAAILWFGWMGFNGGSGLAANGRAAMAIVATQIAAAAGAVAWIALEWRLRGKPSLLGLVSGAVAGLVAVTPASGFILPASGAAIGLLSGIACFFMVSIVKTKLGYDDSLDAFGVHGVGGIIGALLTAFFATSDVTGAALPGTGEQLLIQLLSVAATLLYGGLMSAVILFVIKSTVGLRVSEEEETLGLDLALHGERIE</sequence>
<feature type="domain" description="Ammonium transporter AmtB-like" evidence="10">
    <location>
        <begin position="38"/>
        <end position="426"/>
    </location>
</feature>
<feature type="transmembrane region" description="Helical" evidence="8">
    <location>
        <begin position="125"/>
        <end position="147"/>
    </location>
</feature>
<evidence type="ECO:0000256" key="5">
    <source>
        <dbReference type="ARBA" id="ARBA00022989"/>
    </source>
</evidence>
<keyword evidence="6 8" id="KW-0472">Membrane</keyword>
<evidence type="ECO:0000256" key="8">
    <source>
        <dbReference type="RuleBase" id="RU362002"/>
    </source>
</evidence>
<evidence type="ECO:0000256" key="7">
    <source>
        <dbReference type="ARBA" id="ARBA00023177"/>
    </source>
</evidence>
<dbReference type="InterPro" id="IPR001905">
    <property type="entry name" value="Ammonium_transpt"/>
</dbReference>
<feature type="transmembrane region" description="Helical" evidence="8">
    <location>
        <begin position="223"/>
        <end position="243"/>
    </location>
</feature>
<comment type="similarity">
    <text evidence="2 8">Belongs to the ammonia transporter channel (TC 1.A.11.2) family.</text>
</comment>
<dbReference type="NCBIfam" id="TIGR00836">
    <property type="entry name" value="amt"/>
    <property type="match status" value="1"/>
</dbReference>
<dbReference type="SUPFAM" id="SSF111352">
    <property type="entry name" value="Ammonium transporter"/>
    <property type="match status" value="1"/>
</dbReference>
<accession>A0ABS2DT49</accession>
<feature type="transmembrane region" description="Helical" evidence="8">
    <location>
        <begin position="37"/>
        <end position="61"/>
    </location>
</feature>
<feature type="chain" id="PRO_5046109885" description="Ammonium transporter" evidence="9">
    <location>
        <begin position="28"/>
        <end position="429"/>
    </location>
</feature>
<keyword evidence="12" id="KW-1185">Reference proteome</keyword>
<keyword evidence="7 8" id="KW-0924">Ammonia transport</keyword>
<feature type="transmembrane region" description="Helical" evidence="8">
    <location>
        <begin position="342"/>
        <end position="361"/>
    </location>
</feature>
<keyword evidence="3 8" id="KW-0813">Transport</keyword>
<dbReference type="PANTHER" id="PTHR43029">
    <property type="entry name" value="AMMONIUM TRANSPORTER MEP2"/>
    <property type="match status" value="1"/>
</dbReference>
<feature type="transmembrane region" description="Helical" evidence="8">
    <location>
        <begin position="313"/>
        <end position="330"/>
    </location>
</feature>